<name>A0ABR6NF87_9SPHN</name>
<organism evidence="2 3">
    <name type="scientific">Sphingobium lignivorans</name>
    <dbReference type="NCBI Taxonomy" id="2735886"/>
    <lineage>
        <taxon>Bacteria</taxon>
        <taxon>Pseudomonadati</taxon>
        <taxon>Pseudomonadota</taxon>
        <taxon>Alphaproteobacteria</taxon>
        <taxon>Sphingomonadales</taxon>
        <taxon>Sphingomonadaceae</taxon>
        <taxon>Sphingobium</taxon>
    </lineage>
</organism>
<evidence type="ECO:0000256" key="1">
    <source>
        <dbReference type="SAM" id="Phobius"/>
    </source>
</evidence>
<keyword evidence="1" id="KW-0472">Membrane</keyword>
<reference evidence="2 3" key="1">
    <citation type="submission" date="2020-08" db="EMBL/GenBank/DDBJ databases">
        <title>Exploring microbial biodiversity for novel pathways involved in the catabolism of aromatic compounds derived from lignin.</title>
        <authorList>
            <person name="Elkins J."/>
        </authorList>
    </citation>
    <scope>NUCLEOTIDE SEQUENCE [LARGE SCALE GENOMIC DNA]</scope>
    <source>
        <strain evidence="2 3">B1D3A</strain>
    </source>
</reference>
<dbReference type="EMBL" id="JACHKA010000001">
    <property type="protein sequence ID" value="MBB5985949.1"/>
    <property type="molecule type" value="Genomic_DNA"/>
</dbReference>
<protein>
    <submittedName>
        <fullName evidence="2">Uncharacterized protein</fullName>
    </submittedName>
</protein>
<accession>A0ABR6NF87</accession>
<evidence type="ECO:0000313" key="3">
    <source>
        <dbReference type="Proteomes" id="UP001138540"/>
    </source>
</evidence>
<keyword evidence="1" id="KW-0812">Transmembrane</keyword>
<keyword evidence="1" id="KW-1133">Transmembrane helix</keyword>
<dbReference type="Proteomes" id="UP001138540">
    <property type="component" value="Unassembled WGS sequence"/>
</dbReference>
<proteinExistence type="predicted"/>
<keyword evidence="3" id="KW-1185">Reference proteome</keyword>
<dbReference type="RefSeq" id="WP_184152915.1">
    <property type="nucleotide sequence ID" value="NZ_JACHKA010000001.1"/>
</dbReference>
<gene>
    <name evidence="2" type="ORF">HNP60_001923</name>
</gene>
<feature type="transmembrane region" description="Helical" evidence="1">
    <location>
        <begin position="45"/>
        <end position="66"/>
    </location>
</feature>
<comment type="caution">
    <text evidence="2">The sequence shown here is derived from an EMBL/GenBank/DDBJ whole genome shotgun (WGS) entry which is preliminary data.</text>
</comment>
<sequence>MSEDSVAYQALNLAHSVDQAVKSHEAICAERYAGIHSAIKDIKAVLWKAGAGAFGIILSMLAYLVVQQIATNDKLHDERESAIRALQQQLSDERMVRAAENRR</sequence>
<evidence type="ECO:0000313" key="2">
    <source>
        <dbReference type="EMBL" id="MBB5985949.1"/>
    </source>
</evidence>